<keyword evidence="3" id="KW-1185">Reference proteome</keyword>
<dbReference type="Pfam" id="PF23232">
    <property type="entry name" value="AAA_lid_13"/>
    <property type="match status" value="1"/>
</dbReference>
<dbReference type="Proteomes" id="UP000481288">
    <property type="component" value="Unassembled WGS sequence"/>
</dbReference>
<proteinExistence type="predicted"/>
<evidence type="ECO:0000313" key="3">
    <source>
        <dbReference type="Proteomes" id="UP000481288"/>
    </source>
</evidence>
<dbReference type="EMBL" id="QGMG01000347">
    <property type="protein sequence ID" value="TVY54372.1"/>
    <property type="molecule type" value="Genomic_DNA"/>
</dbReference>
<dbReference type="AlphaFoldDB" id="A0A7D8Z117"/>
<reference evidence="2 3" key="1">
    <citation type="submission" date="2018-05" db="EMBL/GenBank/DDBJ databases">
        <title>Whole genome sequencing for identification of molecular markers to develop diagnostic detection tools for the regulated plant pathogen Lachnellula willkommii.</title>
        <authorList>
            <person name="Giroux E."/>
            <person name="Bilodeau G."/>
        </authorList>
    </citation>
    <scope>NUCLEOTIDE SEQUENCE [LARGE SCALE GENOMIC DNA]</scope>
    <source>
        <strain evidence="2 3">CBS 625.97</strain>
    </source>
</reference>
<feature type="domain" description="AAA+ ATPase lid" evidence="1">
    <location>
        <begin position="259"/>
        <end position="347"/>
    </location>
</feature>
<evidence type="ECO:0000259" key="1">
    <source>
        <dbReference type="Pfam" id="PF23232"/>
    </source>
</evidence>
<dbReference type="PANTHER" id="PTHR46411:SF2">
    <property type="entry name" value="AAA+ ATPASE DOMAIN-CONTAINING PROTEIN"/>
    <property type="match status" value="1"/>
</dbReference>
<name>A0A7D8Z117_9HELO</name>
<dbReference type="OrthoDB" id="10042665at2759"/>
<protein>
    <recommendedName>
        <fullName evidence="1">AAA+ ATPase lid domain-containing protein</fullName>
    </recommendedName>
</protein>
<gene>
    <name evidence="2" type="ORF">LCER1_G006833</name>
</gene>
<organism evidence="2 3">
    <name type="scientific">Lachnellula cervina</name>
    <dbReference type="NCBI Taxonomy" id="1316786"/>
    <lineage>
        <taxon>Eukaryota</taxon>
        <taxon>Fungi</taxon>
        <taxon>Dikarya</taxon>
        <taxon>Ascomycota</taxon>
        <taxon>Pezizomycotina</taxon>
        <taxon>Leotiomycetes</taxon>
        <taxon>Helotiales</taxon>
        <taxon>Lachnaceae</taxon>
        <taxon>Lachnellula</taxon>
    </lineage>
</organism>
<dbReference type="InterPro" id="IPR027417">
    <property type="entry name" value="P-loop_NTPase"/>
</dbReference>
<accession>A0A7D8Z117</accession>
<sequence>MASYGETLGRLIGNYEQPSAKVDNCVHSWTISGWSWKFDGTFSRIYSKLELSLEVHDKQEQSEWNINDLNLVPLAFADECLKQRLRKRGEMFWKCRFKYLVSYHDDDNHDLDCSADQRFMIDPMTYRELHKKQSELPKGKRKHWVDLQVDRMDEVVWNKKAFKSLVLAHKTKDLIQALISKQLDSEKSTDLIHGKGNGLSLLLDRGPGTGKTLTAEGVAEIAENSESWMICGGMRSNRVGTIDEAFKSRIQLALHYPKLDHVKRAKIWENFTERLKDLKEENINFNDLKNNIENLAKNKINGREIRNAITLARQYTQWKATKLDFAEMQDIIKISRQFDVYLSELNRNITQDQLAQEDSLRLAAADR</sequence>
<dbReference type="SUPFAM" id="SSF52540">
    <property type="entry name" value="P-loop containing nucleoside triphosphate hydrolases"/>
    <property type="match status" value="1"/>
</dbReference>
<dbReference type="PANTHER" id="PTHR46411">
    <property type="entry name" value="FAMILY ATPASE, PUTATIVE-RELATED"/>
    <property type="match status" value="1"/>
</dbReference>
<evidence type="ECO:0000313" key="2">
    <source>
        <dbReference type="EMBL" id="TVY54372.1"/>
    </source>
</evidence>
<dbReference type="InterPro" id="IPR056599">
    <property type="entry name" value="AAA_lid_fung"/>
</dbReference>
<comment type="caution">
    <text evidence="2">The sequence shown here is derived from an EMBL/GenBank/DDBJ whole genome shotgun (WGS) entry which is preliminary data.</text>
</comment>